<evidence type="ECO:0000256" key="1">
    <source>
        <dbReference type="SAM" id="MobiDB-lite"/>
    </source>
</evidence>
<protein>
    <recommendedName>
        <fullName evidence="5">Pherophorin domain-containing protein</fullName>
    </recommendedName>
</protein>
<accession>A0A2K3D2Q5</accession>
<feature type="region of interest" description="Disordered" evidence="1">
    <location>
        <begin position="213"/>
        <end position="258"/>
    </location>
</feature>
<proteinExistence type="predicted"/>
<dbReference type="EMBL" id="CM008973">
    <property type="protein sequence ID" value="PNW74797.1"/>
    <property type="molecule type" value="Genomic_DNA"/>
</dbReference>
<name>A0A2K3D2Q5_CHLRE</name>
<feature type="compositionally biased region" description="Low complexity" evidence="1">
    <location>
        <begin position="225"/>
        <end position="258"/>
    </location>
</feature>
<dbReference type="OMA" id="KYCTLAD"/>
<organism evidence="3 4">
    <name type="scientific">Chlamydomonas reinhardtii</name>
    <name type="common">Chlamydomonas smithii</name>
    <dbReference type="NCBI Taxonomy" id="3055"/>
    <lineage>
        <taxon>Eukaryota</taxon>
        <taxon>Viridiplantae</taxon>
        <taxon>Chlorophyta</taxon>
        <taxon>core chlorophytes</taxon>
        <taxon>Chlorophyceae</taxon>
        <taxon>CS clade</taxon>
        <taxon>Chlamydomonadales</taxon>
        <taxon>Chlamydomonadaceae</taxon>
        <taxon>Chlamydomonas</taxon>
    </lineage>
</organism>
<gene>
    <name evidence="3" type="ORF">CHLRE_12g509450v5</name>
</gene>
<reference evidence="3 4" key="1">
    <citation type="journal article" date="2007" name="Science">
        <title>The Chlamydomonas genome reveals the evolution of key animal and plant functions.</title>
        <authorList>
            <person name="Merchant S.S."/>
            <person name="Prochnik S.E."/>
            <person name="Vallon O."/>
            <person name="Harris E.H."/>
            <person name="Karpowicz S.J."/>
            <person name="Witman G.B."/>
            <person name="Terry A."/>
            <person name="Salamov A."/>
            <person name="Fritz-Laylin L.K."/>
            <person name="Marechal-Drouard L."/>
            <person name="Marshall W.F."/>
            <person name="Qu L.H."/>
            <person name="Nelson D.R."/>
            <person name="Sanderfoot A.A."/>
            <person name="Spalding M.H."/>
            <person name="Kapitonov V.V."/>
            <person name="Ren Q."/>
            <person name="Ferris P."/>
            <person name="Lindquist E."/>
            <person name="Shapiro H."/>
            <person name="Lucas S.M."/>
            <person name="Grimwood J."/>
            <person name="Schmutz J."/>
            <person name="Cardol P."/>
            <person name="Cerutti H."/>
            <person name="Chanfreau G."/>
            <person name="Chen C.L."/>
            <person name="Cognat V."/>
            <person name="Croft M.T."/>
            <person name="Dent R."/>
            <person name="Dutcher S."/>
            <person name="Fernandez E."/>
            <person name="Fukuzawa H."/>
            <person name="Gonzalez-Ballester D."/>
            <person name="Gonzalez-Halphen D."/>
            <person name="Hallmann A."/>
            <person name="Hanikenne M."/>
            <person name="Hippler M."/>
            <person name="Inwood W."/>
            <person name="Jabbari K."/>
            <person name="Kalanon M."/>
            <person name="Kuras R."/>
            <person name="Lefebvre P.A."/>
            <person name="Lemaire S.D."/>
            <person name="Lobanov A.V."/>
            <person name="Lohr M."/>
            <person name="Manuell A."/>
            <person name="Meier I."/>
            <person name="Mets L."/>
            <person name="Mittag M."/>
            <person name="Mittelmeier T."/>
            <person name="Moroney J.V."/>
            <person name="Moseley J."/>
            <person name="Napoli C."/>
            <person name="Nedelcu A.M."/>
            <person name="Niyogi K."/>
            <person name="Novoselov S.V."/>
            <person name="Paulsen I.T."/>
            <person name="Pazour G."/>
            <person name="Purton S."/>
            <person name="Ral J.P."/>
            <person name="Riano-Pachon D.M."/>
            <person name="Riekhof W."/>
            <person name="Rymarquis L."/>
            <person name="Schroda M."/>
            <person name="Stern D."/>
            <person name="Umen J."/>
            <person name="Willows R."/>
            <person name="Wilson N."/>
            <person name="Zimmer S.L."/>
            <person name="Allmer J."/>
            <person name="Balk J."/>
            <person name="Bisova K."/>
            <person name="Chen C.J."/>
            <person name="Elias M."/>
            <person name="Gendler K."/>
            <person name="Hauser C."/>
            <person name="Lamb M.R."/>
            <person name="Ledford H."/>
            <person name="Long J.C."/>
            <person name="Minagawa J."/>
            <person name="Page M.D."/>
            <person name="Pan J."/>
            <person name="Pootakham W."/>
            <person name="Roje S."/>
            <person name="Rose A."/>
            <person name="Stahlberg E."/>
            <person name="Terauchi A.M."/>
            <person name="Yang P."/>
            <person name="Ball S."/>
            <person name="Bowler C."/>
            <person name="Dieckmann C.L."/>
            <person name="Gladyshev V.N."/>
            <person name="Green P."/>
            <person name="Jorgensen R."/>
            <person name="Mayfield S."/>
            <person name="Mueller-Roeber B."/>
            <person name="Rajamani S."/>
            <person name="Sayre R.T."/>
            <person name="Brokstein P."/>
            <person name="Dubchak I."/>
            <person name="Goodstein D."/>
            <person name="Hornick L."/>
            <person name="Huang Y.W."/>
            <person name="Jhaveri J."/>
            <person name="Luo Y."/>
            <person name="Martinez D."/>
            <person name="Ngau W.C."/>
            <person name="Otillar B."/>
            <person name="Poliakov A."/>
            <person name="Porter A."/>
            <person name="Szajkowski L."/>
            <person name="Werner G."/>
            <person name="Zhou K."/>
            <person name="Grigoriev I.V."/>
            <person name="Rokhsar D.S."/>
            <person name="Grossman A.R."/>
        </authorList>
    </citation>
    <scope>NUCLEOTIDE SEQUENCE [LARGE SCALE GENOMIC DNA]</scope>
    <source>
        <strain evidence="4">CC-503</strain>
    </source>
</reference>
<keyword evidence="4" id="KW-1185">Reference proteome</keyword>
<dbReference type="AlphaFoldDB" id="A0A2K3D2Q5"/>
<evidence type="ECO:0008006" key="5">
    <source>
        <dbReference type="Google" id="ProtNLM"/>
    </source>
</evidence>
<evidence type="ECO:0000313" key="3">
    <source>
        <dbReference type="EMBL" id="PNW74797.1"/>
    </source>
</evidence>
<dbReference type="Proteomes" id="UP000006906">
    <property type="component" value="Chromosome 12"/>
</dbReference>
<keyword evidence="2" id="KW-0732">Signal</keyword>
<feature type="compositionally biased region" description="Gly residues" evidence="1">
    <location>
        <begin position="608"/>
        <end position="619"/>
    </location>
</feature>
<dbReference type="ExpressionAtlas" id="A0A2K3D2Q5">
    <property type="expression patterns" value="baseline"/>
</dbReference>
<sequence>MESARRSRARLPPVISLTLVLSLCVGATSFELTQEDQIAVEPSNNQGFLEADGGLGPPISAWYFSLKTSKGYCGLVPLSTTAGGYGFAISCANKLPVYDSQFTLLSADAPSSPGGAAWAGADAAAVEAAAGPAAGQRGHHGYMTDEAHRVRLLLAGGADPRAHLQDGELGSAAGAATIAREAGAAAAGAAPVHDPNAPVVVTSGTPLRLLSRSAGLCGSVPPPGRASSQQQRPQQQQQQQGAASQAGNTGSQARGGPAPAGGFAACSRLLPAAWWAWLHCRALPALQAALHAVSRALQLPQTFPLLPAPGACRDAAAAAPAGATGAGADAGGSGPGGPPLLGDTAPWPVTCVLAQPGSLQWRLFKSDLKDNATVDLAVDWLYLMEGDKYCTLADVAGMTAVVSCHLDAPGWTGYKFQLQTMSYPRSRLTSQLTGGDCSVRLPSLPPPHDWACGGAGQPPSPDRSPDFDLVLQTPGSALAAGVVVGITTYSHGLVGNQLQRCCPMISSPHIIFCAVAAPGSAPPAECWYQLYDVKLLRVVEALSATGIQEQDPDVDGASTRLSGSGSGGLQGRGFWGAFSRSLFAEMSPVATDPDSDDADEQSSSRTGGAAGVERGGGQEEAGLDPEDGHEGEEVGLVAELAAAAGRLRFPWDAVVPISDGSLVMFMSKAFARYCSVSVDGDLLCVSAQASNASRNLFTLRLPPLPPLGGAGVGAMGQGKGQVGAVP</sequence>
<feature type="chain" id="PRO_5014439121" description="Pherophorin domain-containing protein" evidence="2">
    <location>
        <begin position="30"/>
        <end position="726"/>
    </location>
</feature>
<dbReference type="Gramene" id="PNW74797">
    <property type="protein sequence ID" value="PNW74797"/>
    <property type="gene ID" value="CHLRE_12g509450v5"/>
</dbReference>
<feature type="region of interest" description="Disordered" evidence="1">
    <location>
        <begin position="588"/>
        <end position="630"/>
    </location>
</feature>
<dbReference type="KEGG" id="cre:CHLRE_12g509450v5"/>
<dbReference type="OrthoDB" id="544180at2759"/>
<feature type="signal peptide" evidence="2">
    <location>
        <begin position="1"/>
        <end position="29"/>
    </location>
</feature>
<dbReference type="GeneID" id="5716543"/>
<dbReference type="InParanoid" id="A0A2K3D2Q5"/>
<evidence type="ECO:0000313" key="4">
    <source>
        <dbReference type="Proteomes" id="UP000006906"/>
    </source>
</evidence>
<evidence type="ECO:0000256" key="2">
    <source>
        <dbReference type="SAM" id="SignalP"/>
    </source>
</evidence>
<dbReference type="RefSeq" id="XP_042918150.1">
    <property type="nucleotide sequence ID" value="XM_043068217.1"/>
</dbReference>